<name>A0A9J6RL39_9GAMM</name>
<dbReference type="InterPro" id="IPR036927">
    <property type="entry name" value="Cyt_c_oxase-like_su1_sf"/>
</dbReference>
<dbReference type="Gene3D" id="1.20.210.10">
    <property type="entry name" value="Cytochrome c oxidase-like, subunit I domain"/>
    <property type="match status" value="1"/>
</dbReference>
<proteinExistence type="predicted"/>
<feature type="transmembrane region" description="Helical" evidence="1">
    <location>
        <begin position="6"/>
        <end position="25"/>
    </location>
</feature>
<keyword evidence="1" id="KW-0472">Membrane</keyword>
<dbReference type="Proteomes" id="UP001069090">
    <property type="component" value="Unassembled WGS sequence"/>
</dbReference>
<evidence type="ECO:0000256" key="1">
    <source>
        <dbReference type="SAM" id="Phobius"/>
    </source>
</evidence>
<dbReference type="RefSeq" id="WP_258330867.1">
    <property type="nucleotide sequence ID" value="NZ_JAPTGG010000003.1"/>
</dbReference>
<reference evidence="2 3" key="1">
    <citation type="submission" date="2022-12" db="EMBL/GenBank/DDBJ databases">
        <title>Dasania phycosphaerae sp. nov., isolated from particulate material of the south coast of Korea.</title>
        <authorList>
            <person name="Jiang Y."/>
        </authorList>
    </citation>
    <scope>NUCLEOTIDE SEQUENCE [LARGE SCALE GENOMIC DNA]</scope>
    <source>
        <strain evidence="2 3">GY-19</strain>
    </source>
</reference>
<feature type="transmembrane region" description="Helical" evidence="1">
    <location>
        <begin position="69"/>
        <end position="87"/>
    </location>
</feature>
<dbReference type="SUPFAM" id="SSF81442">
    <property type="entry name" value="Cytochrome c oxidase subunit I-like"/>
    <property type="match status" value="1"/>
</dbReference>
<evidence type="ECO:0000313" key="2">
    <source>
        <dbReference type="EMBL" id="MCZ0864717.1"/>
    </source>
</evidence>
<keyword evidence="1" id="KW-1133">Transmembrane helix</keyword>
<sequence>MDRKYVLSSFAYAIAGLVLGIYMAASKNHSQLVTHAHIMLLGFVVSFIYGLCHKLWLDGSYPRLARLQYYSHHIGSLVLFVALFLLYQRSLAATTLDPILALASITVLVSVILMATQLIKTPQAPL</sequence>
<keyword evidence="3" id="KW-1185">Reference proteome</keyword>
<feature type="transmembrane region" description="Helical" evidence="1">
    <location>
        <begin position="99"/>
        <end position="119"/>
    </location>
</feature>
<evidence type="ECO:0000313" key="3">
    <source>
        <dbReference type="Proteomes" id="UP001069090"/>
    </source>
</evidence>
<keyword evidence="2" id="KW-0675">Receptor</keyword>
<protein>
    <submittedName>
        <fullName evidence="2">TonB-dependent receptor</fullName>
    </submittedName>
</protein>
<gene>
    <name evidence="2" type="ORF">O0V09_05865</name>
</gene>
<comment type="caution">
    <text evidence="2">The sequence shown here is derived from an EMBL/GenBank/DDBJ whole genome shotgun (WGS) entry which is preliminary data.</text>
</comment>
<organism evidence="2 3">
    <name type="scientific">Dasania phycosphaerae</name>
    <dbReference type="NCBI Taxonomy" id="2950436"/>
    <lineage>
        <taxon>Bacteria</taxon>
        <taxon>Pseudomonadati</taxon>
        <taxon>Pseudomonadota</taxon>
        <taxon>Gammaproteobacteria</taxon>
        <taxon>Cellvibrionales</taxon>
        <taxon>Spongiibacteraceae</taxon>
        <taxon>Dasania</taxon>
    </lineage>
</organism>
<keyword evidence="1" id="KW-0812">Transmembrane</keyword>
<accession>A0A9J6RL39</accession>
<feature type="transmembrane region" description="Helical" evidence="1">
    <location>
        <begin position="37"/>
        <end position="57"/>
    </location>
</feature>
<dbReference type="AlphaFoldDB" id="A0A9J6RL39"/>
<dbReference type="EMBL" id="JAPTGG010000003">
    <property type="protein sequence ID" value="MCZ0864717.1"/>
    <property type="molecule type" value="Genomic_DNA"/>
</dbReference>